<dbReference type="FunFam" id="3.40.1010.10:FF:000001">
    <property type="entry name" value="Siroheme synthase"/>
    <property type="match status" value="1"/>
</dbReference>
<organism evidence="12 13">
    <name type="scientific">Halarcobacter ebronensis</name>
    <dbReference type="NCBI Taxonomy" id="1462615"/>
    <lineage>
        <taxon>Bacteria</taxon>
        <taxon>Pseudomonadati</taxon>
        <taxon>Campylobacterota</taxon>
        <taxon>Epsilonproteobacteria</taxon>
        <taxon>Campylobacterales</taxon>
        <taxon>Arcobacteraceae</taxon>
        <taxon>Halarcobacter</taxon>
    </lineage>
</organism>
<evidence type="ECO:0000256" key="7">
    <source>
        <dbReference type="ARBA" id="ARBA00023244"/>
    </source>
</evidence>
<dbReference type="PANTHER" id="PTHR45790:SF3">
    <property type="entry name" value="S-ADENOSYL-L-METHIONINE-DEPENDENT UROPORPHYRINOGEN III METHYLTRANSFERASE, CHLOROPLASTIC"/>
    <property type="match status" value="1"/>
</dbReference>
<keyword evidence="7" id="KW-0627">Porphyrin biosynthesis</keyword>
<protein>
    <recommendedName>
        <fullName evidence="2">uroporphyrinogen-III C-methyltransferase</fullName>
        <ecNumber evidence="2">2.1.1.107</ecNumber>
    </recommendedName>
</protein>
<dbReference type="InterPro" id="IPR050161">
    <property type="entry name" value="Siro_Cobalamin_biosynth"/>
</dbReference>
<dbReference type="SUPFAM" id="SSF53790">
    <property type="entry name" value="Tetrapyrrole methylase"/>
    <property type="match status" value="1"/>
</dbReference>
<gene>
    <name evidence="12" type="primary">cobA</name>
    <name evidence="12" type="ORF">CRV07_06495</name>
</gene>
<dbReference type="EC" id="2.1.1.107" evidence="2"/>
<dbReference type="GO" id="GO:0019354">
    <property type="term" value="P:siroheme biosynthetic process"/>
    <property type="evidence" value="ECO:0007669"/>
    <property type="project" value="UniProtKB-UniPathway"/>
</dbReference>
<dbReference type="Proteomes" id="UP000289758">
    <property type="component" value="Unassembled WGS sequence"/>
</dbReference>
<dbReference type="NCBIfam" id="NF004790">
    <property type="entry name" value="PRK06136.1"/>
    <property type="match status" value="1"/>
</dbReference>
<evidence type="ECO:0000256" key="8">
    <source>
        <dbReference type="ARBA" id="ARBA00025705"/>
    </source>
</evidence>
<evidence type="ECO:0000313" key="12">
    <source>
        <dbReference type="EMBL" id="RXK06445.1"/>
    </source>
</evidence>
<comment type="pathway">
    <text evidence="8">Porphyrin-containing compound metabolism; siroheme biosynthesis; precorrin-2 from uroporphyrinogen III: step 1/1.</text>
</comment>
<evidence type="ECO:0000256" key="1">
    <source>
        <dbReference type="ARBA" id="ARBA00005879"/>
    </source>
</evidence>
<feature type="domain" description="Tetrapyrrole methylase" evidence="11">
    <location>
        <begin position="4"/>
        <end position="215"/>
    </location>
</feature>
<evidence type="ECO:0000256" key="4">
    <source>
        <dbReference type="ARBA" id="ARBA00022603"/>
    </source>
</evidence>
<keyword evidence="4 10" id="KW-0489">Methyltransferase</keyword>
<dbReference type="InterPro" id="IPR014777">
    <property type="entry name" value="4pyrrole_Mease_sub1"/>
</dbReference>
<comment type="pathway">
    <text evidence="9">Cofactor biosynthesis; adenosylcobalamin biosynthesis; precorrin-2 from uroporphyrinogen III: step 1/1.</text>
</comment>
<keyword evidence="6" id="KW-0949">S-adenosyl-L-methionine</keyword>
<evidence type="ECO:0000259" key="11">
    <source>
        <dbReference type="Pfam" id="PF00590"/>
    </source>
</evidence>
<evidence type="ECO:0000256" key="6">
    <source>
        <dbReference type="ARBA" id="ARBA00022691"/>
    </source>
</evidence>
<dbReference type="GO" id="GO:0004851">
    <property type="term" value="F:uroporphyrin-III C-methyltransferase activity"/>
    <property type="evidence" value="ECO:0007669"/>
    <property type="project" value="UniProtKB-EC"/>
</dbReference>
<dbReference type="CDD" id="cd11642">
    <property type="entry name" value="SUMT"/>
    <property type="match status" value="1"/>
</dbReference>
<evidence type="ECO:0000256" key="5">
    <source>
        <dbReference type="ARBA" id="ARBA00022679"/>
    </source>
</evidence>
<dbReference type="InterPro" id="IPR000878">
    <property type="entry name" value="4pyrrol_Mease"/>
</dbReference>
<dbReference type="GO" id="GO:0032259">
    <property type="term" value="P:methylation"/>
    <property type="evidence" value="ECO:0007669"/>
    <property type="project" value="UniProtKB-KW"/>
</dbReference>
<dbReference type="NCBIfam" id="TIGR01469">
    <property type="entry name" value="cobA_cysG_Cterm"/>
    <property type="match status" value="1"/>
</dbReference>
<dbReference type="RefSeq" id="WP_129086932.1">
    <property type="nucleotide sequence ID" value="NZ_CP053836.1"/>
</dbReference>
<keyword evidence="5 10" id="KW-0808">Transferase</keyword>
<dbReference type="Gene3D" id="3.40.1010.10">
    <property type="entry name" value="Cobalt-precorrin-4 Transmethylase, Domain 1"/>
    <property type="match status" value="1"/>
</dbReference>
<dbReference type="GO" id="GO:0009236">
    <property type="term" value="P:cobalamin biosynthetic process"/>
    <property type="evidence" value="ECO:0007669"/>
    <property type="project" value="UniProtKB-KW"/>
</dbReference>
<name>A0A4Q1AMG3_9BACT</name>
<dbReference type="EMBL" id="PDKK01000004">
    <property type="protein sequence ID" value="RXK06445.1"/>
    <property type="molecule type" value="Genomic_DNA"/>
</dbReference>
<keyword evidence="3" id="KW-0169">Cobalamin biosynthesis</keyword>
<proteinExistence type="inferred from homology"/>
<dbReference type="InterPro" id="IPR006366">
    <property type="entry name" value="CobA/CysG_C"/>
</dbReference>
<dbReference type="Pfam" id="PF00590">
    <property type="entry name" value="TP_methylase"/>
    <property type="match status" value="1"/>
</dbReference>
<evidence type="ECO:0000313" key="13">
    <source>
        <dbReference type="Proteomes" id="UP000289758"/>
    </source>
</evidence>
<dbReference type="AlphaFoldDB" id="A0A4Q1AMG3"/>
<dbReference type="OrthoDB" id="9815856at2"/>
<evidence type="ECO:0000256" key="10">
    <source>
        <dbReference type="RuleBase" id="RU003960"/>
    </source>
</evidence>
<dbReference type="InterPro" id="IPR003043">
    <property type="entry name" value="Uropor_MeTrfase_CS"/>
</dbReference>
<sequence length="244" mass="26956">MKGKVYLTGAGPGDIDLLTIKALKMIQSADIIIYDRLANPEILNEAKKDVKLIFVGKEKGHHSVPQDEINEIIYQSALKYESVVRLKGGDPFVFGRGGEEALYLKQRGIEFEIIPGITSAISVPAYAGIPVTNRGITPSFRVVTGHRKSSENIANINWNSFIEDETIVFLMGLHNIELIVSKLLEVGKPKNYPCAIISNGTTKNQKVIVGTLEDIVKKSKEAISPSIIIIGEVVKLREDLKWFN</sequence>
<accession>A0A4Q1AMG3</accession>
<dbReference type="UniPathway" id="UPA00262">
    <property type="reaction ID" value="UER00211"/>
</dbReference>
<keyword evidence="13" id="KW-1185">Reference proteome</keyword>
<dbReference type="FunFam" id="3.30.950.10:FF:000001">
    <property type="entry name" value="Siroheme synthase"/>
    <property type="match status" value="1"/>
</dbReference>
<comment type="caution">
    <text evidence="12">The sequence shown here is derived from an EMBL/GenBank/DDBJ whole genome shotgun (WGS) entry which is preliminary data.</text>
</comment>
<evidence type="ECO:0000256" key="2">
    <source>
        <dbReference type="ARBA" id="ARBA00012162"/>
    </source>
</evidence>
<comment type="similarity">
    <text evidence="1 10">Belongs to the precorrin methyltransferase family.</text>
</comment>
<reference evidence="12 13" key="1">
    <citation type="submission" date="2017-10" db="EMBL/GenBank/DDBJ databases">
        <title>Genomics of the genus Arcobacter.</title>
        <authorList>
            <person name="Perez-Cataluna A."/>
            <person name="Figueras M.J."/>
        </authorList>
    </citation>
    <scope>NUCLEOTIDE SEQUENCE [LARGE SCALE GENOMIC DNA]</scope>
    <source>
        <strain evidence="12 13">CECT 8441</strain>
    </source>
</reference>
<dbReference type="PANTHER" id="PTHR45790">
    <property type="entry name" value="SIROHEME SYNTHASE-RELATED"/>
    <property type="match status" value="1"/>
</dbReference>
<evidence type="ECO:0000256" key="9">
    <source>
        <dbReference type="ARBA" id="ARBA00060548"/>
    </source>
</evidence>
<dbReference type="InterPro" id="IPR014776">
    <property type="entry name" value="4pyrrole_Mease_sub2"/>
</dbReference>
<dbReference type="Gene3D" id="3.30.950.10">
    <property type="entry name" value="Methyltransferase, Cobalt-precorrin-4 Transmethylase, Domain 2"/>
    <property type="match status" value="1"/>
</dbReference>
<evidence type="ECO:0000256" key="3">
    <source>
        <dbReference type="ARBA" id="ARBA00022573"/>
    </source>
</evidence>
<dbReference type="InterPro" id="IPR035996">
    <property type="entry name" value="4pyrrol_Methylase_sf"/>
</dbReference>
<dbReference type="PROSITE" id="PS00840">
    <property type="entry name" value="SUMT_2"/>
    <property type="match status" value="1"/>
</dbReference>